<name>A0A645EZ39_9ZZZZ</name>
<keyword evidence="5 6" id="KW-0472">Membrane</keyword>
<comment type="caution">
    <text evidence="8">The sequence shown here is derived from an EMBL/GenBank/DDBJ whole genome shotgun (WGS) entry which is preliminary data.</text>
</comment>
<dbReference type="GO" id="GO:0005886">
    <property type="term" value="C:plasma membrane"/>
    <property type="evidence" value="ECO:0007669"/>
    <property type="project" value="UniProtKB-SubCell"/>
</dbReference>
<proteinExistence type="predicted"/>
<feature type="transmembrane region" description="Helical" evidence="6">
    <location>
        <begin position="136"/>
        <end position="153"/>
    </location>
</feature>
<feature type="transmembrane region" description="Helical" evidence="6">
    <location>
        <begin position="194"/>
        <end position="216"/>
    </location>
</feature>
<evidence type="ECO:0000256" key="4">
    <source>
        <dbReference type="ARBA" id="ARBA00022989"/>
    </source>
</evidence>
<dbReference type="EMBL" id="VSSQ01053284">
    <property type="protein sequence ID" value="MPN07325.1"/>
    <property type="molecule type" value="Genomic_DNA"/>
</dbReference>
<feature type="transmembrane region" description="Helical" evidence="6">
    <location>
        <begin position="159"/>
        <end position="182"/>
    </location>
</feature>
<feature type="transmembrane region" description="Helical" evidence="6">
    <location>
        <begin position="222"/>
        <end position="243"/>
    </location>
</feature>
<evidence type="ECO:0000256" key="2">
    <source>
        <dbReference type="ARBA" id="ARBA00022475"/>
    </source>
</evidence>
<organism evidence="8">
    <name type="scientific">bioreactor metagenome</name>
    <dbReference type="NCBI Taxonomy" id="1076179"/>
    <lineage>
        <taxon>unclassified sequences</taxon>
        <taxon>metagenomes</taxon>
        <taxon>ecological metagenomes</taxon>
    </lineage>
</organism>
<feature type="transmembrane region" description="Helical" evidence="6">
    <location>
        <begin position="15"/>
        <end position="38"/>
    </location>
</feature>
<protein>
    <recommendedName>
        <fullName evidence="7">Major facilitator superfamily (MFS) profile domain-containing protein</fullName>
    </recommendedName>
</protein>
<keyword evidence="2" id="KW-1003">Cell membrane</keyword>
<dbReference type="PANTHER" id="PTHR23513">
    <property type="entry name" value="INTEGRAL MEMBRANE EFFLUX PROTEIN-RELATED"/>
    <property type="match status" value="1"/>
</dbReference>
<dbReference type="PANTHER" id="PTHR23513:SF6">
    <property type="entry name" value="MAJOR FACILITATOR SUPERFAMILY ASSOCIATED DOMAIN-CONTAINING PROTEIN"/>
    <property type="match status" value="1"/>
</dbReference>
<dbReference type="AlphaFoldDB" id="A0A645EZ39"/>
<dbReference type="SUPFAM" id="SSF103473">
    <property type="entry name" value="MFS general substrate transporter"/>
    <property type="match status" value="1"/>
</dbReference>
<keyword evidence="3 6" id="KW-0812">Transmembrane</keyword>
<evidence type="ECO:0000256" key="6">
    <source>
        <dbReference type="SAM" id="Phobius"/>
    </source>
</evidence>
<feature type="transmembrane region" description="Helical" evidence="6">
    <location>
        <begin position="110"/>
        <end position="129"/>
    </location>
</feature>
<evidence type="ECO:0000259" key="7">
    <source>
        <dbReference type="PROSITE" id="PS50850"/>
    </source>
</evidence>
<accession>A0A645EZ39</accession>
<dbReference type="Pfam" id="PF07690">
    <property type="entry name" value="MFS_1"/>
    <property type="match status" value="1"/>
</dbReference>
<feature type="domain" description="Major facilitator superfamily (MFS) profile" evidence="7">
    <location>
        <begin position="68"/>
        <end position="270"/>
    </location>
</feature>
<evidence type="ECO:0000256" key="1">
    <source>
        <dbReference type="ARBA" id="ARBA00004651"/>
    </source>
</evidence>
<sequence>MSPALGAVVYSRWHLSAIVGLDVVGAIIASAFVAFVAIPKPPKAQNAAQPNFFRELKDGYIAIREDKGLFTLVLIATLYMLVFMPINALFPLVSMGYFGGTTTHAAIAETAFSAGMLVGGLVLGVWGGFKRRTRTLGFSVLLMGLGIAASGILPKSGFVGFAVFCVVMGFAAPFHGVQTALFQERIAPECLGRVFSLSMSMMSVAMPVGLMLSGAFAEVIGVHTWFLISGLLVMGISVFMMSLSSIRSLDEKPVEGAALAEAAPAAEPAE</sequence>
<comment type="subcellular location">
    <subcellularLocation>
        <location evidence="1">Cell membrane</location>
        <topology evidence="1">Multi-pass membrane protein</topology>
    </subcellularLocation>
</comment>
<dbReference type="InterPro" id="IPR020846">
    <property type="entry name" value="MFS_dom"/>
</dbReference>
<keyword evidence="4 6" id="KW-1133">Transmembrane helix</keyword>
<dbReference type="InterPro" id="IPR036259">
    <property type="entry name" value="MFS_trans_sf"/>
</dbReference>
<dbReference type="GO" id="GO:0022857">
    <property type="term" value="F:transmembrane transporter activity"/>
    <property type="evidence" value="ECO:0007669"/>
    <property type="project" value="InterPro"/>
</dbReference>
<feature type="transmembrane region" description="Helical" evidence="6">
    <location>
        <begin position="69"/>
        <end position="90"/>
    </location>
</feature>
<evidence type="ECO:0000256" key="5">
    <source>
        <dbReference type="ARBA" id="ARBA00023136"/>
    </source>
</evidence>
<dbReference type="InterPro" id="IPR011701">
    <property type="entry name" value="MFS"/>
</dbReference>
<dbReference type="PROSITE" id="PS50850">
    <property type="entry name" value="MFS"/>
    <property type="match status" value="1"/>
</dbReference>
<evidence type="ECO:0000313" key="8">
    <source>
        <dbReference type="EMBL" id="MPN07325.1"/>
    </source>
</evidence>
<gene>
    <name evidence="8" type="ORF">SDC9_154591</name>
</gene>
<reference evidence="8" key="1">
    <citation type="submission" date="2019-08" db="EMBL/GenBank/DDBJ databases">
        <authorList>
            <person name="Kucharzyk K."/>
            <person name="Murdoch R.W."/>
            <person name="Higgins S."/>
            <person name="Loffler F."/>
        </authorList>
    </citation>
    <scope>NUCLEOTIDE SEQUENCE</scope>
</reference>
<dbReference type="Gene3D" id="1.20.1250.20">
    <property type="entry name" value="MFS general substrate transporter like domains"/>
    <property type="match status" value="1"/>
</dbReference>
<evidence type="ECO:0000256" key="3">
    <source>
        <dbReference type="ARBA" id="ARBA00022692"/>
    </source>
</evidence>